<feature type="compositionally biased region" description="Polar residues" evidence="1">
    <location>
        <begin position="59"/>
        <end position="70"/>
    </location>
</feature>
<evidence type="ECO:0000313" key="2">
    <source>
        <dbReference type="EMBL" id="KAF1982825.1"/>
    </source>
</evidence>
<evidence type="ECO:0000256" key="1">
    <source>
        <dbReference type="SAM" id="MobiDB-lite"/>
    </source>
</evidence>
<accession>A0A6G1GPG3</accession>
<proteinExistence type="predicted"/>
<dbReference type="Proteomes" id="UP000800041">
    <property type="component" value="Unassembled WGS sequence"/>
</dbReference>
<gene>
    <name evidence="2" type="ORF">K402DRAFT_407322</name>
</gene>
<feature type="compositionally biased region" description="Low complexity" evidence="1">
    <location>
        <begin position="21"/>
        <end position="50"/>
    </location>
</feature>
<name>A0A6G1GPG3_9PEZI</name>
<feature type="region of interest" description="Disordered" evidence="1">
    <location>
        <begin position="1"/>
        <end position="81"/>
    </location>
</feature>
<protein>
    <submittedName>
        <fullName evidence="2">Uncharacterized protein</fullName>
    </submittedName>
</protein>
<keyword evidence="3" id="KW-1185">Reference proteome</keyword>
<reference evidence="2" key="1">
    <citation type="journal article" date="2020" name="Stud. Mycol.">
        <title>101 Dothideomycetes genomes: a test case for predicting lifestyles and emergence of pathogens.</title>
        <authorList>
            <person name="Haridas S."/>
            <person name="Albert R."/>
            <person name="Binder M."/>
            <person name="Bloem J."/>
            <person name="Labutti K."/>
            <person name="Salamov A."/>
            <person name="Andreopoulos B."/>
            <person name="Baker S."/>
            <person name="Barry K."/>
            <person name="Bills G."/>
            <person name="Bluhm B."/>
            <person name="Cannon C."/>
            <person name="Castanera R."/>
            <person name="Culley D."/>
            <person name="Daum C."/>
            <person name="Ezra D."/>
            <person name="Gonzalez J."/>
            <person name="Henrissat B."/>
            <person name="Kuo A."/>
            <person name="Liang C."/>
            <person name="Lipzen A."/>
            <person name="Lutzoni F."/>
            <person name="Magnuson J."/>
            <person name="Mondo S."/>
            <person name="Nolan M."/>
            <person name="Ohm R."/>
            <person name="Pangilinan J."/>
            <person name="Park H.-J."/>
            <person name="Ramirez L."/>
            <person name="Alfaro M."/>
            <person name="Sun H."/>
            <person name="Tritt A."/>
            <person name="Yoshinaga Y."/>
            <person name="Zwiers L.-H."/>
            <person name="Turgeon B."/>
            <person name="Goodwin S."/>
            <person name="Spatafora J."/>
            <person name="Crous P."/>
            <person name="Grigoriev I."/>
        </authorList>
    </citation>
    <scope>NUCLEOTIDE SEQUENCE</scope>
    <source>
        <strain evidence="2">CBS 113979</strain>
    </source>
</reference>
<evidence type="ECO:0000313" key="3">
    <source>
        <dbReference type="Proteomes" id="UP000800041"/>
    </source>
</evidence>
<organism evidence="2 3">
    <name type="scientific">Aulographum hederae CBS 113979</name>
    <dbReference type="NCBI Taxonomy" id="1176131"/>
    <lineage>
        <taxon>Eukaryota</taxon>
        <taxon>Fungi</taxon>
        <taxon>Dikarya</taxon>
        <taxon>Ascomycota</taxon>
        <taxon>Pezizomycotina</taxon>
        <taxon>Dothideomycetes</taxon>
        <taxon>Pleosporomycetidae</taxon>
        <taxon>Aulographales</taxon>
        <taxon>Aulographaceae</taxon>
    </lineage>
</organism>
<dbReference type="AlphaFoldDB" id="A0A6G1GPG3"/>
<sequence length="279" mass="30426">MAINGGHLSDKPIKLKRKPSGSRSKPSSPAPSHTRSSSIIHDGDSSSPIPGSTRIPSPLNATTNTSTDNKPPNGYPLMTPQSALSTPLQSMQNEMDAHYYKAAVQDAQKDLQMALTDADKLAAGFEIQTTEDMIEKVICTEVELRIAMASVEQASLIRPLISTAITTLQRRSDAAAFNADIAKFNTILELLAKIEHDLPELETHWTNILRARGITRGPNETWELFDRKAVVEVERVMGVKEEWVRGAKLGARRPGFEVRRTGYLEHLKGSSNGASASGT</sequence>
<dbReference type="EMBL" id="ML977180">
    <property type="protein sequence ID" value="KAF1982825.1"/>
    <property type="molecule type" value="Genomic_DNA"/>
</dbReference>